<proteinExistence type="predicted"/>
<sequence length="63" mass="6851">MAQHRTGTSSGGNGVDDQLRRRLAGLTSAFDGSPKGTVLGHRGLEVRIFLIVITFRFVKLILI</sequence>
<gene>
    <name evidence="1" type="ORF">PXEA_LOCUS2615</name>
</gene>
<organism evidence="1 2">
    <name type="scientific">Protopolystoma xenopodis</name>
    <dbReference type="NCBI Taxonomy" id="117903"/>
    <lineage>
        <taxon>Eukaryota</taxon>
        <taxon>Metazoa</taxon>
        <taxon>Spiralia</taxon>
        <taxon>Lophotrochozoa</taxon>
        <taxon>Platyhelminthes</taxon>
        <taxon>Monogenea</taxon>
        <taxon>Polyopisthocotylea</taxon>
        <taxon>Polystomatidea</taxon>
        <taxon>Polystomatidae</taxon>
        <taxon>Protopolystoma</taxon>
    </lineage>
</organism>
<evidence type="ECO:0000313" key="2">
    <source>
        <dbReference type="Proteomes" id="UP000784294"/>
    </source>
</evidence>
<protein>
    <submittedName>
        <fullName evidence="1">Uncharacterized protein</fullName>
    </submittedName>
</protein>
<accession>A0A3S5CC99</accession>
<evidence type="ECO:0000313" key="1">
    <source>
        <dbReference type="EMBL" id="VEL09175.1"/>
    </source>
</evidence>
<reference evidence="1" key="1">
    <citation type="submission" date="2018-11" db="EMBL/GenBank/DDBJ databases">
        <authorList>
            <consortium name="Pathogen Informatics"/>
        </authorList>
    </citation>
    <scope>NUCLEOTIDE SEQUENCE</scope>
</reference>
<dbReference type="Proteomes" id="UP000784294">
    <property type="component" value="Unassembled WGS sequence"/>
</dbReference>
<keyword evidence="2" id="KW-1185">Reference proteome</keyword>
<dbReference type="AlphaFoldDB" id="A0A3S5CC99"/>
<name>A0A3S5CC99_9PLAT</name>
<dbReference type="EMBL" id="CAAALY010005660">
    <property type="protein sequence ID" value="VEL09175.1"/>
    <property type="molecule type" value="Genomic_DNA"/>
</dbReference>
<comment type="caution">
    <text evidence="1">The sequence shown here is derived from an EMBL/GenBank/DDBJ whole genome shotgun (WGS) entry which is preliminary data.</text>
</comment>